<gene>
    <name evidence="2" type="ORF">PN838_17755</name>
</gene>
<feature type="chain" id="PRO_5047176789" evidence="1">
    <location>
        <begin position="22"/>
        <end position="88"/>
    </location>
</feature>
<evidence type="ECO:0000313" key="2">
    <source>
        <dbReference type="EMBL" id="MDC2890263.1"/>
    </source>
</evidence>
<evidence type="ECO:0000256" key="1">
    <source>
        <dbReference type="SAM" id="SignalP"/>
    </source>
</evidence>
<dbReference type="EMBL" id="JAQOMS010000002">
    <property type="protein sequence ID" value="MDC2890263.1"/>
    <property type="molecule type" value="Genomic_DNA"/>
</dbReference>
<keyword evidence="3" id="KW-1185">Reference proteome</keyword>
<proteinExistence type="predicted"/>
<evidence type="ECO:0000313" key="3">
    <source>
        <dbReference type="Proteomes" id="UP001528411"/>
    </source>
</evidence>
<protein>
    <submittedName>
        <fullName evidence="2">Uncharacterized protein</fullName>
    </submittedName>
</protein>
<dbReference type="RefSeq" id="WP_272181500.1">
    <property type="nucleotide sequence ID" value="NZ_JAQOMS010000002.1"/>
</dbReference>
<accession>A0ABT5FGP2</accession>
<dbReference type="Proteomes" id="UP001528411">
    <property type="component" value="Unassembled WGS sequence"/>
</dbReference>
<organism evidence="2 3">
    <name type="scientific">Psychrosphaera algicola</name>
    <dbReference type="NCBI Taxonomy" id="3023714"/>
    <lineage>
        <taxon>Bacteria</taxon>
        <taxon>Pseudomonadati</taxon>
        <taxon>Pseudomonadota</taxon>
        <taxon>Gammaproteobacteria</taxon>
        <taxon>Alteromonadales</taxon>
        <taxon>Pseudoalteromonadaceae</taxon>
        <taxon>Psychrosphaera</taxon>
    </lineage>
</organism>
<name>A0ABT5FGP2_9GAMM</name>
<sequence length="88" mass="10159">MKALIYLFVLLMLPVSFPSKGAVRDIGVDGLLDEELWQKATNHHETYQVSPQTFRKLNNNFSYKFITSEQGIYLALTAIIKNKLRLRT</sequence>
<comment type="caution">
    <text evidence="2">The sequence shown here is derived from an EMBL/GenBank/DDBJ whole genome shotgun (WGS) entry which is preliminary data.</text>
</comment>
<keyword evidence="1" id="KW-0732">Signal</keyword>
<feature type="signal peptide" evidence="1">
    <location>
        <begin position="1"/>
        <end position="21"/>
    </location>
</feature>
<reference evidence="2 3" key="1">
    <citation type="submission" date="2023-01" db="EMBL/GenBank/DDBJ databases">
        <title>Psychrosphaera sp. nov., isolated from marine algae.</title>
        <authorList>
            <person name="Bayburt H."/>
            <person name="Choi B.J."/>
            <person name="Kim J.M."/>
            <person name="Choi D.G."/>
            <person name="Jeon C.O."/>
        </authorList>
    </citation>
    <scope>NUCLEOTIDE SEQUENCE [LARGE SCALE GENOMIC DNA]</scope>
    <source>
        <strain evidence="2 3">G1-22</strain>
    </source>
</reference>